<feature type="transmembrane region" description="Helical" evidence="5">
    <location>
        <begin position="233"/>
        <end position="256"/>
    </location>
</feature>
<dbReference type="Pfam" id="PF07690">
    <property type="entry name" value="MFS_1"/>
    <property type="match status" value="1"/>
</dbReference>
<evidence type="ECO:0000256" key="2">
    <source>
        <dbReference type="ARBA" id="ARBA00022692"/>
    </source>
</evidence>
<name>A0A0H3ZKU0_VIBSP</name>
<feature type="transmembrane region" description="Helical" evidence="5">
    <location>
        <begin position="9"/>
        <end position="28"/>
    </location>
</feature>
<dbReference type="PROSITE" id="PS50850">
    <property type="entry name" value="MFS"/>
    <property type="match status" value="1"/>
</dbReference>
<keyword evidence="2 5" id="KW-0812">Transmembrane</keyword>
<keyword evidence="4 5" id="KW-0472">Membrane</keyword>
<feature type="transmembrane region" description="Helical" evidence="5">
    <location>
        <begin position="268"/>
        <end position="288"/>
    </location>
</feature>
<evidence type="ECO:0000256" key="4">
    <source>
        <dbReference type="ARBA" id="ARBA00023136"/>
    </source>
</evidence>
<feature type="domain" description="Major facilitator superfamily (MFS) profile" evidence="6">
    <location>
        <begin position="10"/>
        <end position="384"/>
    </location>
</feature>
<evidence type="ECO:0000256" key="5">
    <source>
        <dbReference type="SAM" id="Phobius"/>
    </source>
</evidence>
<feature type="transmembrane region" description="Helical" evidence="5">
    <location>
        <begin position="204"/>
        <end position="227"/>
    </location>
</feature>
<dbReference type="InterPro" id="IPR036259">
    <property type="entry name" value="MFS_trans_sf"/>
</dbReference>
<feature type="transmembrane region" description="Helical" evidence="5">
    <location>
        <begin position="137"/>
        <end position="156"/>
    </location>
</feature>
<feature type="transmembrane region" description="Helical" evidence="5">
    <location>
        <begin position="300"/>
        <end position="321"/>
    </location>
</feature>
<protein>
    <recommendedName>
        <fullName evidence="6">Major facilitator superfamily (MFS) profile domain-containing protein</fullName>
    </recommendedName>
</protein>
<dbReference type="InterPro" id="IPR020846">
    <property type="entry name" value="MFS_dom"/>
</dbReference>
<sequence>MTLIPSNRLAIRAVLIATIVGFMGIGLVDPILVSISQGLHATPSQVSLLFSSYFFITAIMMLATDYTANHLGLKRTMVLGSIAISLFALACGTATSVYQLIGYRSGWGLGNALFVATALTLLVTLSHDNRARPIKYYEAALGAGIACGPLLGAALGQMSWRYPFVGTAVLMLVAGGAVTKWVPRTPSQRHPGRGLVALKALRTPYLLYISVAAFFYNFVFFTILAYAPFVLHLGVVSVGLVFFGWGLALAITSTIVTTKWKTHQTPKTILTVCMVVLFILMLLMAWLVQSTVPQRGWLCAGVILCGACFGIVNTLFTELALETPNCDTSVSSAAYNFIRWLGGAIAPFIITTLGEHYGAEWSFALAAVFAIIALLVVKRIPQPQ</sequence>
<dbReference type="InterPro" id="IPR001958">
    <property type="entry name" value="Tet-R_TetA/multi-R_MdtG-like"/>
</dbReference>
<evidence type="ECO:0000259" key="6">
    <source>
        <dbReference type="PROSITE" id="PS50850"/>
    </source>
</evidence>
<evidence type="ECO:0000313" key="7">
    <source>
        <dbReference type="EMBL" id="AKN36600.1"/>
    </source>
</evidence>
<evidence type="ECO:0000256" key="3">
    <source>
        <dbReference type="ARBA" id="ARBA00022989"/>
    </source>
</evidence>
<keyword evidence="3 5" id="KW-1133">Transmembrane helix</keyword>
<dbReference type="GO" id="GO:0016020">
    <property type="term" value="C:membrane"/>
    <property type="evidence" value="ECO:0007669"/>
    <property type="project" value="UniProtKB-SubCell"/>
</dbReference>
<dbReference type="SUPFAM" id="SSF103473">
    <property type="entry name" value="MFS general substrate transporter"/>
    <property type="match status" value="1"/>
</dbReference>
<dbReference type="EMBL" id="KP795501">
    <property type="protein sequence ID" value="AKN36600.1"/>
    <property type="molecule type" value="Genomic_DNA"/>
</dbReference>
<feature type="transmembrane region" description="Helical" evidence="5">
    <location>
        <begin position="48"/>
        <end position="66"/>
    </location>
</feature>
<feature type="transmembrane region" description="Helical" evidence="5">
    <location>
        <begin position="162"/>
        <end position="183"/>
    </location>
</feature>
<evidence type="ECO:0000256" key="1">
    <source>
        <dbReference type="ARBA" id="ARBA00004141"/>
    </source>
</evidence>
<feature type="transmembrane region" description="Helical" evidence="5">
    <location>
        <begin position="359"/>
        <end position="377"/>
    </location>
</feature>
<proteinExistence type="predicted"/>
<dbReference type="PANTHER" id="PTHR43683:SF1">
    <property type="entry name" value="MULTIDRUG EFFLUX PROTEIN YFMO"/>
    <property type="match status" value="1"/>
</dbReference>
<dbReference type="Gene3D" id="1.20.1250.20">
    <property type="entry name" value="MFS general substrate transporter like domains"/>
    <property type="match status" value="1"/>
</dbReference>
<dbReference type="AlphaFoldDB" id="A0A0H3ZKU0"/>
<dbReference type="PANTHER" id="PTHR43683">
    <property type="entry name" value="MULTIDRUG EFFLUX PROTEIN YFMO"/>
    <property type="match status" value="1"/>
</dbReference>
<dbReference type="CDD" id="cd17474">
    <property type="entry name" value="MFS_YfmO_like"/>
    <property type="match status" value="1"/>
</dbReference>
<comment type="subcellular location">
    <subcellularLocation>
        <location evidence="1">Membrane</location>
        <topology evidence="1">Multi-pass membrane protein</topology>
    </subcellularLocation>
</comment>
<dbReference type="InterPro" id="IPR053200">
    <property type="entry name" value="YfmO-like"/>
</dbReference>
<feature type="transmembrane region" description="Helical" evidence="5">
    <location>
        <begin position="107"/>
        <end position="125"/>
    </location>
</feature>
<dbReference type="PRINTS" id="PR01035">
    <property type="entry name" value="TCRTETA"/>
</dbReference>
<organism evidence="7">
    <name type="scientific">Vibrio splendidus</name>
    <dbReference type="NCBI Taxonomy" id="29497"/>
    <lineage>
        <taxon>Bacteria</taxon>
        <taxon>Pseudomonadati</taxon>
        <taxon>Pseudomonadota</taxon>
        <taxon>Gammaproteobacteria</taxon>
        <taxon>Vibrionales</taxon>
        <taxon>Vibrionaceae</taxon>
        <taxon>Vibrio</taxon>
    </lineage>
</organism>
<reference evidence="7" key="1">
    <citation type="journal article" date="2015" name="MBio">
        <title>Eco-Evolutionary Dynamics of Episomes among Ecologically Cohesive Bacterial Populations.</title>
        <authorList>
            <person name="Xue H."/>
            <person name="Cordero O.X."/>
            <person name="Camas F.M."/>
            <person name="Trimble W."/>
            <person name="Meyer F."/>
            <person name="Guglielmini J."/>
            <person name="Rocha E.P."/>
            <person name="Polz M.F."/>
        </authorList>
    </citation>
    <scope>NUCLEOTIDE SEQUENCE</scope>
    <source>
        <strain evidence="7">1F_145</strain>
    </source>
</reference>
<accession>A0A0H3ZKU0</accession>
<feature type="transmembrane region" description="Helical" evidence="5">
    <location>
        <begin position="333"/>
        <end position="353"/>
    </location>
</feature>
<dbReference type="InterPro" id="IPR011701">
    <property type="entry name" value="MFS"/>
</dbReference>
<feature type="transmembrane region" description="Helical" evidence="5">
    <location>
        <begin position="78"/>
        <end position="101"/>
    </location>
</feature>
<dbReference type="GO" id="GO:0022857">
    <property type="term" value="F:transmembrane transporter activity"/>
    <property type="evidence" value="ECO:0007669"/>
    <property type="project" value="InterPro"/>
</dbReference>